<name>A0A517W0S3_9PLAN</name>
<dbReference type="InterPro" id="IPR052173">
    <property type="entry name" value="Beta-lactam_resp_regulator"/>
</dbReference>
<feature type="domain" description="Peptidase M56" evidence="3">
    <location>
        <begin position="137"/>
        <end position="366"/>
    </location>
</feature>
<organism evidence="4 5">
    <name type="scientific">Gimesia aquarii</name>
    <dbReference type="NCBI Taxonomy" id="2527964"/>
    <lineage>
        <taxon>Bacteria</taxon>
        <taxon>Pseudomonadati</taxon>
        <taxon>Planctomycetota</taxon>
        <taxon>Planctomycetia</taxon>
        <taxon>Planctomycetales</taxon>
        <taxon>Planctomycetaceae</taxon>
        <taxon>Gimesia</taxon>
    </lineage>
</organism>
<evidence type="ECO:0000256" key="1">
    <source>
        <dbReference type="SAM" id="MobiDB-lite"/>
    </source>
</evidence>
<feature type="transmembrane region" description="Helical" evidence="2">
    <location>
        <begin position="46"/>
        <end position="76"/>
    </location>
</feature>
<dbReference type="Proteomes" id="UP000318704">
    <property type="component" value="Chromosome"/>
</dbReference>
<gene>
    <name evidence="4" type="primary">blaR1_8</name>
    <name evidence="4" type="ORF">V144x_43490</name>
</gene>
<feature type="transmembrane region" description="Helical" evidence="2">
    <location>
        <begin position="382"/>
        <end position="402"/>
    </location>
</feature>
<dbReference type="KEGG" id="gaw:V144x_43490"/>
<accession>A0A517W0S3</accession>
<feature type="compositionally biased region" description="Basic and acidic residues" evidence="1">
    <location>
        <begin position="113"/>
        <end position="122"/>
    </location>
</feature>
<protein>
    <submittedName>
        <fullName evidence="4">Regulatory protein BlaR1</fullName>
    </submittedName>
</protein>
<feature type="transmembrane region" description="Helical" evidence="2">
    <location>
        <begin position="12"/>
        <end position="34"/>
    </location>
</feature>
<keyword evidence="2" id="KW-0472">Membrane</keyword>
<proteinExistence type="predicted"/>
<keyword evidence="2" id="KW-0812">Transmembrane</keyword>
<evidence type="ECO:0000256" key="2">
    <source>
        <dbReference type="SAM" id="Phobius"/>
    </source>
</evidence>
<dbReference type="RefSeq" id="WP_144987820.1">
    <property type="nucleotide sequence ID" value="NZ_CP037920.1"/>
</dbReference>
<dbReference type="Pfam" id="PF05569">
    <property type="entry name" value="Peptidase_M56"/>
    <property type="match status" value="1"/>
</dbReference>
<evidence type="ECO:0000259" key="3">
    <source>
        <dbReference type="Pfam" id="PF05569"/>
    </source>
</evidence>
<keyword evidence="2" id="KW-1133">Transmembrane helix</keyword>
<dbReference type="CDD" id="cd07341">
    <property type="entry name" value="M56_BlaR1_MecR1_like"/>
    <property type="match status" value="1"/>
</dbReference>
<reference evidence="4 5" key="1">
    <citation type="submission" date="2019-03" db="EMBL/GenBank/DDBJ databases">
        <title>Deep-cultivation of Planctomycetes and their phenomic and genomic characterization uncovers novel biology.</title>
        <authorList>
            <person name="Wiegand S."/>
            <person name="Jogler M."/>
            <person name="Boedeker C."/>
            <person name="Pinto D."/>
            <person name="Vollmers J."/>
            <person name="Rivas-Marin E."/>
            <person name="Kohn T."/>
            <person name="Peeters S.H."/>
            <person name="Heuer A."/>
            <person name="Rast P."/>
            <person name="Oberbeckmann S."/>
            <person name="Bunk B."/>
            <person name="Jeske O."/>
            <person name="Meyerdierks A."/>
            <person name="Storesund J.E."/>
            <person name="Kallscheuer N."/>
            <person name="Luecker S."/>
            <person name="Lage O.M."/>
            <person name="Pohl T."/>
            <person name="Merkel B.J."/>
            <person name="Hornburger P."/>
            <person name="Mueller R.-W."/>
            <person name="Bruemmer F."/>
            <person name="Labrenz M."/>
            <person name="Spormann A.M."/>
            <person name="Op den Camp H."/>
            <person name="Overmann J."/>
            <person name="Amann R."/>
            <person name="Jetten M.S.M."/>
            <person name="Mascher T."/>
            <person name="Medema M.H."/>
            <person name="Devos D.P."/>
            <person name="Kaster A.-K."/>
            <person name="Ovreas L."/>
            <person name="Rohde M."/>
            <person name="Galperin M.Y."/>
            <person name="Jogler C."/>
        </authorList>
    </citation>
    <scope>NUCLEOTIDE SEQUENCE [LARGE SCALE GENOMIC DNA]</scope>
    <source>
        <strain evidence="4 5">V144</strain>
    </source>
</reference>
<evidence type="ECO:0000313" key="5">
    <source>
        <dbReference type="Proteomes" id="UP000318704"/>
    </source>
</evidence>
<evidence type="ECO:0000313" key="4">
    <source>
        <dbReference type="EMBL" id="QDT98840.1"/>
    </source>
</evidence>
<dbReference type="InterPro" id="IPR008756">
    <property type="entry name" value="Peptidase_M56"/>
</dbReference>
<dbReference type="Gene3D" id="3.30.2010.10">
    <property type="entry name" value="Metalloproteases ('zincins'), catalytic domain"/>
    <property type="match status" value="1"/>
</dbReference>
<dbReference type="PANTHER" id="PTHR34978">
    <property type="entry name" value="POSSIBLE SENSOR-TRANSDUCER PROTEIN BLAR"/>
    <property type="match status" value="1"/>
</dbReference>
<sequence length="995" mass="109183">MPFFPFSAQAALLIFNVALASIILSLVAVLVGLWARRWTLPTRHGLFCIALVLILVSPLASWVTSGLGFGVVPIAIGSLDRVGSPALESSLPAELAGDGVPVPVSSPNLITTKTHDTDDQSRIESSSTVEPKQETVEIAADTMPKNLAGTESPGTPESNQKLSSVEVIRTIGGVIALVWTAVAFWLLAKLVRGLFVIWQLRRSLQPITDVRIINAMHQVYPNKEGTKTTTVFESPIAPAPLTLGLWRSVIVMPEGLAESLNDEEIACVLAHEVAHVTRHDTSIAILQQLAGIGFWWNPLLRHINRQIGCLRERICDDHVVKRLGDGLLLAEAIVKVAEWSTNRKVPIPLATTLLDDAGDIEQRITRLMKPDRTFSIKLSAKSAALIGLIGIVLATIPLVPVVRAQVVSPRTDSPTSFVTDRVPTVDTVAVPQLKTKIEPKIKVDIDQKNRKLDKAKSAVIIKQKNTLTGRIVDKQQQGIGGAEMLLVSYLDIQTGRISKGRVIDSTIADSEGNYSFKLLAEEIKKQRFVSVWAKADGYVARGSRWSATNSAVSERKPLEISLAATAGTWVDVLDPAGNPLAGVRVIPRKIVFSQGAVGDPLPPKWEVQSTGTTGVDGKAHMPHVVPGSLYELVLIPPGNMGSMQYNFNFFLNVRPAKKAPHFTLRLPEMGSVKGQLVVAEGFALPKDLQLTLQSVPRMPPGFKNIVDVPIGADGKFSIDKLAVGSVFVPAFLSKNQPLRANVPGRIEVKANQETQLKIPVAPGIKVYGRVQKSDTKENVKNYGMTLIYGQTVSNRGADFDWLKFNLVTDAEGRFQCIVPPGPINLRCTQYADGYRAVTSWLPRKQRGRLGMKFEIPDQDSFDLGTIELVKMVPITGQVVDLKNERLIGWSVYGFPKIPGFTQSETMNSMAGVETDKKGTFKGSYPETYPPAYWRVSHRVWKTRYEWDNPNYAAKVISHEPFVLQVDTSKEWQYGEQIPYDTIPLQERISPSDTDQ</sequence>
<dbReference type="EMBL" id="CP037920">
    <property type="protein sequence ID" value="QDT98840.1"/>
    <property type="molecule type" value="Genomic_DNA"/>
</dbReference>
<feature type="transmembrane region" description="Helical" evidence="2">
    <location>
        <begin position="167"/>
        <end position="188"/>
    </location>
</feature>
<dbReference type="PANTHER" id="PTHR34978:SF3">
    <property type="entry name" value="SLR0241 PROTEIN"/>
    <property type="match status" value="1"/>
</dbReference>
<dbReference type="AlphaFoldDB" id="A0A517W0S3"/>
<feature type="region of interest" description="Disordered" evidence="1">
    <location>
        <begin position="109"/>
        <end position="133"/>
    </location>
</feature>